<dbReference type="GO" id="GO:0120147">
    <property type="term" value="F:formylglycine-generating oxidase activity"/>
    <property type="evidence" value="ECO:0007669"/>
    <property type="project" value="TreeGrafter"/>
</dbReference>
<gene>
    <name evidence="2" type="ORF">SAMN05216302_102638</name>
</gene>
<dbReference type="EMBL" id="FOSP01000026">
    <property type="protein sequence ID" value="SFL01595.1"/>
    <property type="molecule type" value="Genomic_DNA"/>
</dbReference>
<feature type="domain" description="Sulfatase-modifying factor enzyme-like" evidence="1">
    <location>
        <begin position="43"/>
        <end position="265"/>
    </location>
</feature>
<organism evidence="2 3">
    <name type="scientific">Nitrosomonas aestuarii</name>
    <dbReference type="NCBI Taxonomy" id="52441"/>
    <lineage>
        <taxon>Bacteria</taxon>
        <taxon>Pseudomonadati</taxon>
        <taxon>Pseudomonadota</taxon>
        <taxon>Betaproteobacteria</taxon>
        <taxon>Nitrosomonadales</taxon>
        <taxon>Nitrosomonadaceae</taxon>
        <taxon>Nitrosomonas</taxon>
    </lineage>
</organism>
<dbReference type="InterPro" id="IPR016187">
    <property type="entry name" value="CTDL_fold"/>
</dbReference>
<dbReference type="InterPro" id="IPR005532">
    <property type="entry name" value="SUMF_dom"/>
</dbReference>
<dbReference type="Proteomes" id="UP000199533">
    <property type="component" value="Unassembled WGS sequence"/>
</dbReference>
<dbReference type="PANTHER" id="PTHR23150">
    <property type="entry name" value="SULFATASE MODIFYING FACTOR 1, 2"/>
    <property type="match status" value="1"/>
</dbReference>
<keyword evidence="3" id="KW-1185">Reference proteome</keyword>
<dbReference type="SUPFAM" id="SSF56436">
    <property type="entry name" value="C-type lectin-like"/>
    <property type="match status" value="1"/>
</dbReference>
<accession>A0A1I4E754</accession>
<dbReference type="RefSeq" id="WP_090701458.1">
    <property type="nucleotide sequence ID" value="NZ_FOSP01000026.1"/>
</dbReference>
<dbReference type="PANTHER" id="PTHR23150:SF19">
    <property type="entry name" value="FORMYLGLYCINE-GENERATING ENZYME"/>
    <property type="match status" value="1"/>
</dbReference>
<proteinExistence type="predicted"/>
<evidence type="ECO:0000259" key="1">
    <source>
        <dbReference type="Pfam" id="PF03781"/>
    </source>
</evidence>
<dbReference type="STRING" id="52441.SAMN05216302_102638"/>
<reference evidence="3" key="1">
    <citation type="submission" date="2016-10" db="EMBL/GenBank/DDBJ databases">
        <authorList>
            <person name="Varghese N."/>
            <person name="Submissions S."/>
        </authorList>
    </citation>
    <scope>NUCLEOTIDE SEQUENCE [LARGE SCALE GENOMIC DNA]</scope>
    <source>
        <strain evidence="3">Nm69</strain>
    </source>
</reference>
<evidence type="ECO:0000313" key="3">
    <source>
        <dbReference type="Proteomes" id="UP000199533"/>
    </source>
</evidence>
<dbReference type="Pfam" id="PF03781">
    <property type="entry name" value="FGE-sulfatase"/>
    <property type="match status" value="1"/>
</dbReference>
<name>A0A1I4E754_9PROT</name>
<evidence type="ECO:0000313" key="2">
    <source>
        <dbReference type="EMBL" id="SFL01595.1"/>
    </source>
</evidence>
<dbReference type="OrthoDB" id="9768004at2"/>
<protein>
    <submittedName>
        <fullName evidence="2">Formylglycine-generating enzyme, required for sulfatase activity, contains SUMF1/FGE domain</fullName>
    </submittedName>
</protein>
<dbReference type="InterPro" id="IPR051043">
    <property type="entry name" value="Sulfatase_Mod_Factor_Kinase"/>
</dbReference>
<sequence length="273" mass="31371">MSQIYDAFLPDAFPAAWASEWGQDRYGLYMDLKCQDVLQRFRWIAPGTFRMGSPETEPERLGNETQHEVTLTQGHWLADTACTQAFWSVVKKENPAHFTEDMNNPVESVSWRDVRQFIDQLNHDYPDLYARLPTEAQWEYACRAGTTTPFSFGEQITPEQVNYDGNHPYADGKKGQYRRKTVPVKSLPPNPWGLYEMHGNVWEWCADWYGAYPDHAVTDPVGPENGGGRVLRGGSWHHFARDVRSANRSRFEPDFRIIHIGFRLALGRAGNSK</sequence>
<dbReference type="Gene3D" id="3.90.1580.10">
    <property type="entry name" value="paralog of FGE (formylglycine-generating enzyme)"/>
    <property type="match status" value="1"/>
</dbReference>
<dbReference type="InterPro" id="IPR042095">
    <property type="entry name" value="SUMF_sf"/>
</dbReference>
<dbReference type="AlphaFoldDB" id="A0A1I4E754"/>